<name>A0ABM5EVW1_9SAUR</name>
<gene>
    <name evidence="5" type="primary">LOC140702267</name>
</gene>
<organism evidence="4 5">
    <name type="scientific">Pogona vitticeps</name>
    <name type="common">central bearded dragon</name>
    <dbReference type="NCBI Taxonomy" id="103695"/>
    <lineage>
        <taxon>Eukaryota</taxon>
        <taxon>Metazoa</taxon>
        <taxon>Chordata</taxon>
        <taxon>Craniata</taxon>
        <taxon>Vertebrata</taxon>
        <taxon>Euteleostomi</taxon>
        <taxon>Lepidosauria</taxon>
        <taxon>Squamata</taxon>
        <taxon>Bifurcata</taxon>
        <taxon>Unidentata</taxon>
        <taxon>Episquamata</taxon>
        <taxon>Toxicofera</taxon>
        <taxon>Iguania</taxon>
        <taxon>Acrodonta</taxon>
        <taxon>Agamidae</taxon>
        <taxon>Amphibolurinae</taxon>
        <taxon>Pogona</taxon>
    </lineage>
</organism>
<feature type="region of interest" description="Disordered" evidence="2">
    <location>
        <begin position="28"/>
        <end position="47"/>
    </location>
</feature>
<dbReference type="InterPro" id="IPR001878">
    <property type="entry name" value="Znf_CCHC"/>
</dbReference>
<proteinExistence type="predicted"/>
<keyword evidence="1" id="KW-0862">Zinc</keyword>
<evidence type="ECO:0000313" key="4">
    <source>
        <dbReference type="Proteomes" id="UP001652642"/>
    </source>
</evidence>
<dbReference type="Proteomes" id="UP001652642">
    <property type="component" value="Chromosome 1"/>
</dbReference>
<feature type="region of interest" description="Disordered" evidence="2">
    <location>
        <begin position="277"/>
        <end position="303"/>
    </location>
</feature>
<evidence type="ECO:0000256" key="1">
    <source>
        <dbReference type="PROSITE-ProRule" id="PRU00047"/>
    </source>
</evidence>
<reference evidence="4" key="1">
    <citation type="submission" date="2025-05" db="UniProtKB">
        <authorList>
            <consortium name="RefSeq"/>
        </authorList>
    </citation>
    <scope>NUCLEOTIDE SEQUENCE [LARGE SCALE GENOMIC DNA]</scope>
</reference>
<keyword evidence="4" id="KW-1185">Reference proteome</keyword>
<reference evidence="5" key="2">
    <citation type="submission" date="2025-08" db="UniProtKB">
        <authorList>
            <consortium name="RefSeq"/>
        </authorList>
    </citation>
    <scope>IDENTIFICATION</scope>
</reference>
<protein>
    <recommendedName>
        <fullName evidence="3">CCHC-type domain-containing protein</fullName>
    </recommendedName>
</protein>
<evidence type="ECO:0000256" key="2">
    <source>
        <dbReference type="SAM" id="MobiDB-lite"/>
    </source>
</evidence>
<dbReference type="PROSITE" id="PS50158">
    <property type="entry name" value="ZF_CCHC"/>
    <property type="match status" value="1"/>
</dbReference>
<accession>A0ABM5EVW1</accession>
<evidence type="ECO:0000313" key="5">
    <source>
        <dbReference type="RefSeq" id="XP_072837288.1"/>
    </source>
</evidence>
<sequence>MAEQRGQANAGGANPGLKKTRPDRIEYANPVGARIPRPTITSDPAGSKQAATWNLGKEKMTACFGCGQFGHIRKYCPVTECAWAEACTGMSKGPWARSEEERTALLEGGMCDTRTPGREVMLEVPSRPRASVGTQTAPKPFPPRRLHQAVDTMDLERGLKGLNISTQTPRVWAGRAGKEPEEGAVGEVSRRGDEEEEVWEWVSIQDPWTGKWEQVRLTKREAEEKRRREMSVRPSYWGERETREWRRKLVEEKRRVEKEREEKKIWHLQELKKLGYYQDPGMPPEQRTTYPGELQGMRRQPRY</sequence>
<keyword evidence="1" id="KW-0863">Zinc-finger</keyword>
<evidence type="ECO:0000259" key="3">
    <source>
        <dbReference type="PROSITE" id="PS50158"/>
    </source>
</evidence>
<dbReference type="RefSeq" id="XP_072837288.1">
    <property type="nucleotide sequence ID" value="XM_072981187.1"/>
</dbReference>
<feature type="region of interest" description="Disordered" evidence="2">
    <location>
        <begin position="1"/>
        <end position="23"/>
    </location>
</feature>
<dbReference type="SMART" id="SM00343">
    <property type="entry name" value="ZnF_C2HC"/>
    <property type="match status" value="1"/>
</dbReference>
<dbReference type="GeneID" id="140702267"/>
<keyword evidence="1" id="KW-0479">Metal-binding</keyword>
<feature type="domain" description="CCHC-type" evidence="3">
    <location>
        <begin position="63"/>
        <end position="77"/>
    </location>
</feature>